<dbReference type="InterPro" id="IPR035647">
    <property type="entry name" value="EFG_III/V"/>
</dbReference>
<dbReference type="PANTHER" id="PTHR43261">
    <property type="entry name" value="TRANSLATION ELONGATION FACTOR G-RELATED"/>
    <property type="match status" value="1"/>
</dbReference>
<dbReference type="PROSITE" id="PS00301">
    <property type="entry name" value="G_TR_1"/>
    <property type="match status" value="1"/>
</dbReference>
<evidence type="ECO:0000259" key="4">
    <source>
        <dbReference type="PROSITE" id="PS51722"/>
    </source>
</evidence>
<dbReference type="Pfam" id="PF00009">
    <property type="entry name" value="GTP_EFTU"/>
    <property type="match status" value="1"/>
</dbReference>
<keyword evidence="2" id="KW-0648">Protein biosynthesis</keyword>
<keyword evidence="1" id="KW-0547">Nucleotide-binding</keyword>
<dbReference type="Gene3D" id="3.30.70.240">
    <property type="match status" value="1"/>
</dbReference>
<dbReference type="InterPro" id="IPR027417">
    <property type="entry name" value="P-loop_NTPase"/>
</dbReference>
<dbReference type="InterPro" id="IPR041095">
    <property type="entry name" value="EFG_II"/>
</dbReference>
<dbReference type="GO" id="GO:0003924">
    <property type="term" value="F:GTPase activity"/>
    <property type="evidence" value="ECO:0007669"/>
    <property type="project" value="InterPro"/>
</dbReference>
<dbReference type="PANTHER" id="PTHR43261:SF1">
    <property type="entry name" value="RIBOSOME-RELEASING FACTOR 2, MITOCHONDRIAL"/>
    <property type="match status" value="1"/>
</dbReference>
<dbReference type="InParanoid" id="W4KDL7"/>
<gene>
    <name evidence="5" type="ORF">HETIRDRAFT_312899</name>
</gene>
<dbReference type="InterPro" id="IPR009000">
    <property type="entry name" value="Transl_B-barrel_sf"/>
</dbReference>
<dbReference type="SUPFAM" id="SSF50447">
    <property type="entry name" value="Translation proteins"/>
    <property type="match status" value="1"/>
</dbReference>
<dbReference type="HOGENOM" id="CLU_002794_4_1_1"/>
<dbReference type="SUPFAM" id="SSF54980">
    <property type="entry name" value="EF-G C-terminal domain-like"/>
    <property type="match status" value="2"/>
</dbReference>
<dbReference type="InterPro" id="IPR000795">
    <property type="entry name" value="T_Tr_GTP-bd_dom"/>
</dbReference>
<organism evidence="5 6">
    <name type="scientific">Heterobasidion irregulare (strain TC 32-1)</name>
    <dbReference type="NCBI Taxonomy" id="747525"/>
    <lineage>
        <taxon>Eukaryota</taxon>
        <taxon>Fungi</taxon>
        <taxon>Dikarya</taxon>
        <taxon>Basidiomycota</taxon>
        <taxon>Agaricomycotina</taxon>
        <taxon>Agaricomycetes</taxon>
        <taxon>Russulales</taxon>
        <taxon>Bondarzewiaceae</taxon>
        <taxon>Heterobasidion</taxon>
        <taxon>Heterobasidion annosum species complex</taxon>
    </lineage>
</organism>
<reference evidence="5 6" key="1">
    <citation type="journal article" date="2012" name="New Phytol.">
        <title>Insight into trade-off between wood decay and parasitism from the genome of a fungal forest pathogen.</title>
        <authorList>
            <person name="Olson A."/>
            <person name="Aerts A."/>
            <person name="Asiegbu F."/>
            <person name="Belbahri L."/>
            <person name="Bouzid O."/>
            <person name="Broberg A."/>
            <person name="Canback B."/>
            <person name="Coutinho P.M."/>
            <person name="Cullen D."/>
            <person name="Dalman K."/>
            <person name="Deflorio G."/>
            <person name="van Diepen L.T."/>
            <person name="Dunand C."/>
            <person name="Duplessis S."/>
            <person name="Durling M."/>
            <person name="Gonthier P."/>
            <person name="Grimwood J."/>
            <person name="Fossdal C.G."/>
            <person name="Hansson D."/>
            <person name="Henrissat B."/>
            <person name="Hietala A."/>
            <person name="Himmelstrand K."/>
            <person name="Hoffmeister D."/>
            <person name="Hogberg N."/>
            <person name="James T.Y."/>
            <person name="Karlsson M."/>
            <person name="Kohler A."/>
            <person name="Kues U."/>
            <person name="Lee Y.H."/>
            <person name="Lin Y.C."/>
            <person name="Lind M."/>
            <person name="Lindquist E."/>
            <person name="Lombard V."/>
            <person name="Lucas S."/>
            <person name="Lunden K."/>
            <person name="Morin E."/>
            <person name="Murat C."/>
            <person name="Park J."/>
            <person name="Raffaello T."/>
            <person name="Rouze P."/>
            <person name="Salamov A."/>
            <person name="Schmutz J."/>
            <person name="Solheim H."/>
            <person name="Stahlberg J."/>
            <person name="Velez H."/>
            <person name="de Vries R.P."/>
            <person name="Wiebenga A."/>
            <person name="Woodward S."/>
            <person name="Yakovlev I."/>
            <person name="Garbelotto M."/>
            <person name="Martin F."/>
            <person name="Grigoriev I.V."/>
            <person name="Stenlid J."/>
        </authorList>
    </citation>
    <scope>NUCLEOTIDE SEQUENCE [LARGE SCALE GENOMIC DNA]</scope>
    <source>
        <strain evidence="5 6">TC 32-1</strain>
    </source>
</reference>
<dbReference type="GeneID" id="20669991"/>
<accession>W4KDL7</accession>
<dbReference type="EMBL" id="KI925456">
    <property type="protein sequence ID" value="ETW83888.1"/>
    <property type="molecule type" value="Genomic_DNA"/>
</dbReference>
<name>W4KDL7_HETIT</name>
<dbReference type="Pfam" id="PF14492">
    <property type="entry name" value="EFG_III"/>
    <property type="match status" value="1"/>
</dbReference>
<sequence>MLSLQQLRCSIIYSIPAFPVSYQSRRFLSTARYDPSKVRNLAVVAHIDSGKTTLTESILLKSSYLSSSGSVDTGSTTTDFLPAERERGITIQSASIPVKWRYWKFNLIDTPGHADFGMEVESASRVVDGAVVLIDSVEGVEAQTKGVWNQLDRYGVPTRILFVNKLDRPGASFNLSLLSLLSHRIHPKPMALTLPIASFNPDNYSRAEPGIEGLVDLVRWEIWKWEADGSCSRHPLPLEVDKLYETGILPAQHPIISHLVPARTELIENIAMFSEPLMEALLELPSTPSAYLSVLPSTILPHLRAATLRSDVLPIICGSAIKNIGTEILMDYAGELLASPLDVKHVKQSSNSPVRALAWKVAWDRKRGWMTFVRVYSGTLTRQSVLHNISRNVKERVSKLLMLYASEAEEVEELPFGSVGVILGLKHTRTGDTLITSRGKQKESHSIPDITPPPAVMSASIIPQSHSDLEPVETALHSLARTDPSVRVETQEGQILVHGLGALHLEIVEGRLRDEWNVRFELGKRRVSFREGPSHDYQGSPSWAVDLTGQFLNSSVSYSVRPLEFDEAGDPAWDGNIVLRDNGKPLPAPSSFYDSNDPYGYIGQGIANTLSNSPNTSLPLSRHCVQVQGFQLPPDSPISTLAGTSAVVLRNLFEQIGMGTVMEPFIQLRISVGEDSLGKVIKDLTERGGEVLDLAGSSVLTDSDEVGPFLQEGLYIPPKWLSPSTMSSTSTAGSNAGGFQMRRSVHAVAPLSRVLDYSTRLRALSGGHGQFEMAPYGFRAVNKPRQLEILREIGRA</sequence>
<dbReference type="InterPro" id="IPR053905">
    <property type="entry name" value="EF-G-like_DII"/>
</dbReference>
<dbReference type="GO" id="GO:0005525">
    <property type="term" value="F:GTP binding"/>
    <property type="evidence" value="ECO:0007669"/>
    <property type="project" value="UniProtKB-KW"/>
</dbReference>
<feature type="domain" description="Tr-type G" evidence="4">
    <location>
        <begin position="36"/>
        <end position="341"/>
    </location>
</feature>
<evidence type="ECO:0000256" key="1">
    <source>
        <dbReference type="ARBA" id="ARBA00022741"/>
    </source>
</evidence>
<dbReference type="InterPro" id="IPR000640">
    <property type="entry name" value="EFG_V-like"/>
</dbReference>
<dbReference type="SMART" id="SM00838">
    <property type="entry name" value="EFG_C"/>
    <property type="match status" value="1"/>
</dbReference>
<dbReference type="RefSeq" id="XP_009543623.1">
    <property type="nucleotide sequence ID" value="XM_009545328.1"/>
</dbReference>
<protein>
    <recommendedName>
        <fullName evidence="4">Tr-type G domain-containing protein</fullName>
    </recommendedName>
</protein>
<keyword evidence="6" id="KW-1185">Reference proteome</keyword>
<evidence type="ECO:0000313" key="6">
    <source>
        <dbReference type="Proteomes" id="UP000030671"/>
    </source>
</evidence>
<dbReference type="PROSITE" id="PS51722">
    <property type="entry name" value="G_TR_2"/>
    <property type="match status" value="1"/>
</dbReference>
<evidence type="ECO:0000313" key="5">
    <source>
        <dbReference type="EMBL" id="ETW83888.1"/>
    </source>
</evidence>
<proteinExistence type="predicted"/>
<dbReference type="eggNOG" id="KOG0465">
    <property type="taxonomic scope" value="Eukaryota"/>
</dbReference>
<dbReference type="GO" id="GO:0032790">
    <property type="term" value="P:ribosome disassembly"/>
    <property type="evidence" value="ECO:0007669"/>
    <property type="project" value="TreeGrafter"/>
</dbReference>
<evidence type="ECO:0000256" key="3">
    <source>
        <dbReference type="ARBA" id="ARBA00023134"/>
    </source>
</evidence>
<dbReference type="NCBIfam" id="TIGR00231">
    <property type="entry name" value="small_GTP"/>
    <property type="match status" value="1"/>
</dbReference>
<dbReference type="InterPro" id="IPR031157">
    <property type="entry name" value="G_TR_CS"/>
</dbReference>
<dbReference type="AlphaFoldDB" id="W4KDL7"/>
<dbReference type="PRINTS" id="PR00315">
    <property type="entry name" value="ELONGATNFCT"/>
</dbReference>
<dbReference type="FunCoup" id="W4KDL7">
    <property type="interactions" value="83"/>
</dbReference>
<dbReference type="GO" id="GO:0005739">
    <property type="term" value="C:mitochondrion"/>
    <property type="evidence" value="ECO:0007669"/>
    <property type="project" value="TreeGrafter"/>
</dbReference>
<dbReference type="Gene3D" id="2.40.30.10">
    <property type="entry name" value="Translation factors"/>
    <property type="match status" value="1"/>
</dbReference>
<evidence type="ECO:0000256" key="2">
    <source>
        <dbReference type="ARBA" id="ARBA00022917"/>
    </source>
</evidence>
<keyword evidence="3" id="KW-0342">GTP-binding</keyword>
<dbReference type="Gene3D" id="3.40.50.300">
    <property type="entry name" value="P-loop containing nucleotide triphosphate hydrolases"/>
    <property type="match status" value="1"/>
</dbReference>
<dbReference type="Pfam" id="PF22042">
    <property type="entry name" value="EF-G_D2"/>
    <property type="match status" value="1"/>
</dbReference>
<dbReference type="OrthoDB" id="198619at2759"/>
<dbReference type="GO" id="GO:0032543">
    <property type="term" value="P:mitochondrial translation"/>
    <property type="evidence" value="ECO:0007669"/>
    <property type="project" value="TreeGrafter"/>
</dbReference>
<dbReference type="Gene3D" id="3.30.70.870">
    <property type="entry name" value="Elongation Factor G (Translational Gtpase), domain 3"/>
    <property type="match status" value="1"/>
</dbReference>
<dbReference type="KEGG" id="hir:HETIRDRAFT_312899"/>
<dbReference type="InterPro" id="IPR005225">
    <property type="entry name" value="Small_GTP-bd"/>
</dbReference>
<dbReference type="SUPFAM" id="SSF52540">
    <property type="entry name" value="P-loop containing nucleoside triphosphate hydrolases"/>
    <property type="match status" value="1"/>
</dbReference>
<dbReference type="STRING" id="747525.W4KDL7"/>
<dbReference type="Proteomes" id="UP000030671">
    <property type="component" value="Unassembled WGS sequence"/>
</dbReference>